<reference evidence="10 11" key="1">
    <citation type="journal article" date="2019" name="Sci. Rep.">
        <title>Comparative genomics of chytrid fungi reveal insights into the obligate biotrophic and pathogenic lifestyle of Synchytrium endobioticum.</title>
        <authorList>
            <person name="van de Vossenberg B.T.L.H."/>
            <person name="Warris S."/>
            <person name="Nguyen H.D.T."/>
            <person name="van Gent-Pelzer M.P.E."/>
            <person name="Joly D.L."/>
            <person name="van de Geest H.C."/>
            <person name="Bonants P.J.M."/>
            <person name="Smith D.S."/>
            <person name="Levesque C.A."/>
            <person name="van der Lee T.A.J."/>
        </authorList>
    </citation>
    <scope>NUCLEOTIDE SEQUENCE [LARGE SCALE GENOMIC DNA]</scope>
    <source>
        <strain evidence="10 11">CBS 675.73</strain>
    </source>
</reference>
<dbReference type="InterPro" id="IPR051607">
    <property type="entry name" value="Metallo-dep_hydrolases"/>
</dbReference>
<evidence type="ECO:0000256" key="2">
    <source>
        <dbReference type="ARBA" id="ARBA00006745"/>
    </source>
</evidence>
<evidence type="ECO:0000256" key="7">
    <source>
        <dbReference type="ARBA" id="ARBA00056079"/>
    </source>
</evidence>
<evidence type="ECO:0000256" key="5">
    <source>
        <dbReference type="ARBA" id="ARBA00022833"/>
    </source>
</evidence>
<comment type="function">
    <text evidence="7 8">Catalyzes the hydrolytic deamination of guanine, producing xanthine and ammonia.</text>
</comment>
<dbReference type="PANTHER" id="PTHR11271">
    <property type="entry name" value="GUANINE DEAMINASE"/>
    <property type="match status" value="1"/>
</dbReference>
<dbReference type="InterPro" id="IPR032466">
    <property type="entry name" value="Metal_Hydrolase"/>
</dbReference>
<comment type="catalytic activity">
    <reaction evidence="6 8">
        <text>guanine + H2O + H(+) = xanthine + NH4(+)</text>
        <dbReference type="Rhea" id="RHEA:14665"/>
        <dbReference type="ChEBI" id="CHEBI:15377"/>
        <dbReference type="ChEBI" id="CHEBI:15378"/>
        <dbReference type="ChEBI" id="CHEBI:16235"/>
        <dbReference type="ChEBI" id="CHEBI:17712"/>
        <dbReference type="ChEBI" id="CHEBI:28938"/>
        <dbReference type="EC" id="3.5.4.3"/>
    </reaction>
</comment>
<comment type="cofactor">
    <cofactor evidence="8">
        <name>Zn(2+)</name>
        <dbReference type="ChEBI" id="CHEBI:29105"/>
    </cofactor>
    <text evidence="8">Binds 1 zinc ion per subunit.</text>
</comment>
<evidence type="ECO:0000313" key="11">
    <source>
        <dbReference type="Proteomes" id="UP000320333"/>
    </source>
</evidence>
<dbReference type="InterPro" id="IPR006680">
    <property type="entry name" value="Amidohydro-rel"/>
</dbReference>
<dbReference type="FunFam" id="3.20.20.140:FF:000022">
    <property type="entry name" value="Guanine deaminase"/>
    <property type="match status" value="1"/>
</dbReference>
<dbReference type="GO" id="GO:0006147">
    <property type="term" value="P:guanine catabolic process"/>
    <property type="evidence" value="ECO:0007669"/>
    <property type="project" value="UniProtKB-UniRule"/>
</dbReference>
<dbReference type="AlphaFoldDB" id="A0A507FL98"/>
<keyword evidence="11" id="KW-1185">Reference proteome</keyword>
<gene>
    <name evidence="10" type="primary">GUD1</name>
    <name evidence="10" type="ORF">CcCBS67573_g02919</name>
</gene>
<comment type="pathway">
    <text evidence="1 8">Purine metabolism; guanine degradation; xanthine from guanine: step 1/1.</text>
</comment>
<name>A0A507FL98_9FUNG</name>
<keyword evidence="3 8" id="KW-0479">Metal-binding</keyword>
<dbReference type="Proteomes" id="UP000320333">
    <property type="component" value="Unassembled WGS sequence"/>
</dbReference>
<evidence type="ECO:0000256" key="4">
    <source>
        <dbReference type="ARBA" id="ARBA00022801"/>
    </source>
</evidence>
<dbReference type="PANTHER" id="PTHR11271:SF6">
    <property type="entry name" value="GUANINE DEAMINASE"/>
    <property type="match status" value="1"/>
</dbReference>
<feature type="domain" description="Amidohydrolase-related" evidence="9">
    <location>
        <begin position="67"/>
        <end position="446"/>
    </location>
</feature>
<dbReference type="Gene3D" id="2.30.40.10">
    <property type="entry name" value="Urease, subunit C, domain 1"/>
    <property type="match status" value="1"/>
</dbReference>
<accession>A0A507FL98</accession>
<protein>
    <recommendedName>
        <fullName evidence="8">Guanine deaminase</fullName>
        <shortName evidence="8">Guanase</shortName>
        <ecNumber evidence="8">3.5.4.3</ecNumber>
    </recommendedName>
    <alternativeName>
        <fullName evidence="8">Guanine aminohydrolase</fullName>
    </alternativeName>
</protein>
<dbReference type="OrthoDB" id="194468at2759"/>
<evidence type="ECO:0000313" key="10">
    <source>
        <dbReference type="EMBL" id="TPX75797.1"/>
    </source>
</evidence>
<dbReference type="GO" id="GO:0008892">
    <property type="term" value="F:guanine deaminase activity"/>
    <property type="evidence" value="ECO:0007669"/>
    <property type="project" value="UniProtKB-UniRule"/>
</dbReference>
<dbReference type="Gene3D" id="3.20.20.140">
    <property type="entry name" value="Metal-dependent hydrolases"/>
    <property type="match status" value="1"/>
</dbReference>
<organism evidence="10 11">
    <name type="scientific">Chytriomyces confervae</name>
    <dbReference type="NCBI Taxonomy" id="246404"/>
    <lineage>
        <taxon>Eukaryota</taxon>
        <taxon>Fungi</taxon>
        <taxon>Fungi incertae sedis</taxon>
        <taxon>Chytridiomycota</taxon>
        <taxon>Chytridiomycota incertae sedis</taxon>
        <taxon>Chytridiomycetes</taxon>
        <taxon>Chytridiales</taxon>
        <taxon>Chytriomycetaceae</taxon>
        <taxon>Chytriomyces</taxon>
    </lineage>
</organism>
<proteinExistence type="inferred from homology"/>
<keyword evidence="5 8" id="KW-0862">Zinc</keyword>
<dbReference type="GO" id="GO:0005829">
    <property type="term" value="C:cytosol"/>
    <property type="evidence" value="ECO:0007669"/>
    <property type="project" value="TreeGrafter"/>
</dbReference>
<dbReference type="GO" id="GO:0008270">
    <property type="term" value="F:zinc ion binding"/>
    <property type="evidence" value="ECO:0007669"/>
    <property type="project" value="UniProtKB-UniRule"/>
</dbReference>
<dbReference type="InterPro" id="IPR011059">
    <property type="entry name" value="Metal-dep_hydrolase_composite"/>
</dbReference>
<dbReference type="Pfam" id="PF01979">
    <property type="entry name" value="Amidohydro_1"/>
    <property type="match status" value="1"/>
</dbReference>
<sequence length="448" mass="49113">MAKPSRIYLGTVIHSLSLGCLEVIERAAVAVDKSGRIVFVKDTSKCATTADYIDFPGAEVVELGARILIPGFIDGHAHAPQQTFLGTGMHLPLLKWLEAYTFPKEAKFSDPVYAAAHYRTAVKRHLFNGTTTCSYFATIHLESTKALVDIVLELGQRGLVGKVNMDRNSPPFLIEETDTSLKDTQTFIDYVLTKNNPLVQPVITPRFIPSVTSPLLTGLGQLSISHTPPIRVQSHLSENRNEIAWVLQMHPENPTYTSVYDSHGLLHDRSYMAHCIWCTQSERDLLQSRSTGVIHCPNSNFSLSSGILNVRRLLREGIKVGLGTDVSGGYTPSMLDAIRQAVIASKMVSIGQGSDAETGNEGEYDALSYAEAFHLATMGSAECLSLGDTVGNFLEGKDFDALVLNLRAEGSPVDVFDGDSTLELFQRFLFVGDDRNIEQVYVAGKRCK</sequence>
<evidence type="ECO:0000256" key="6">
    <source>
        <dbReference type="ARBA" id="ARBA00051148"/>
    </source>
</evidence>
<dbReference type="SUPFAM" id="SSF51338">
    <property type="entry name" value="Composite domain of metallo-dependent hydrolases"/>
    <property type="match status" value="1"/>
</dbReference>
<evidence type="ECO:0000256" key="3">
    <source>
        <dbReference type="ARBA" id="ARBA00022723"/>
    </source>
</evidence>
<dbReference type="EMBL" id="QEAP01000067">
    <property type="protein sequence ID" value="TPX75797.1"/>
    <property type="molecule type" value="Genomic_DNA"/>
</dbReference>
<evidence type="ECO:0000259" key="9">
    <source>
        <dbReference type="Pfam" id="PF01979"/>
    </source>
</evidence>
<evidence type="ECO:0000256" key="1">
    <source>
        <dbReference type="ARBA" id="ARBA00004984"/>
    </source>
</evidence>
<dbReference type="NCBIfam" id="TIGR02967">
    <property type="entry name" value="guan_deamin"/>
    <property type="match status" value="1"/>
</dbReference>
<keyword evidence="4 8" id="KW-0378">Hydrolase</keyword>
<dbReference type="PROSITE" id="PS51257">
    <property type="entry name" value="PROKAR_LIPOPROTEIN"/>
    <property type="match status" value="1"/>
</dbReference>
<comment type="similarity">
    <text evidence="2 8">Belongs to the metallo-dependent hydrolases superfamily. ATZ/TRZ family.</text>
</comment>
<dbReference type="SUPFAM" id="SSF51556">
    <property type="entry name" value="Metallo-dependent hydrolases"/>
    <property type="match status" value="1"/>
</dbReference>
<evidence type="ECO:0000256" key="8">
    <source>
        <dbReference type="RuleBase" id="RU366009"/>
    </source>
</evidence>
<dbReference type="EC" id="3.5.4.3" evidence="8"/>
<dbReference type="STRING" id="246404.A0A507FL98"/>
<dbReference type="InterPro" id="IPR014311">
    <property type="entry name" value="Guanine_deaminase"/>
</dbReference>
<dbReference type="UniPathway" id="UPA00603">
    <property type="reaction ID" value="UER00660"/>
</dbReference>
<comment type="caution">
    <text evidence="10">The sequence shown here is derived from an EMBL/GenBank/DDBJ whole genome shotgun (WGS) entry which is preliminary data.</text>
</comment>